<protein>
    <submittedName>
        <fullName evidence="2">Uncharacterized protein</fullName>
    </submittedName>
</protein>
<keyword evidence="1" id="KW-1133">Transmembrane helix</keyword>
<evidence type="ECO:0000256" key="1">
    <source>
        <dbReference type="SAM" id="Phobius"/>
    </source>
</evidence>
<proteinExistence type="predicted"/>
<dbReference type="Gramene" id="PRQ47877">
    <property type="protein sequence ID" value="PRQ47877"/>
    <property type="gene ID" value="RchiOBHm_Chr2g0104501"/>
</dbReference>
<sequence length="72" mass="8266">MNPFDYVIGSLVLALIGGHLKLCCLNSQARRFLIEFKNQSSFSVISHQNLILFFAVLLCYSIYLICFARDYI</sequence>
<gene>
    <name evidence="2" type="ORF">RchiOBHm_Chr2g0104501</name>
</gene>
<accession>A0A2P6RN68</accession>
<comment type="caution">
    <text evidence="2">The sequence shown here is derived from an EMBL/GenBank/DDBJ whole genome shotgun (WGS) entry which is preliminary data.</text>
</comment>
<dbReference type="Proteomes" id="UP000238479">
    <property type="component" value="Chromosome 2"/>
</dbReference>
<keyword evidence="1" id="KW-0472">Membrane</keyword>
<organism evidence="2 3">
    <name type="scientific">Rosa chinensis</name>
    <name type="common">China rose</name>
    <dbReference type="NCBI Taxonomy" id="74649"/>
    <lineage>
        <taxon>Eukaryota</taxon>
        <taxon>Viridiplantae</taxon>
        <taxon>Streptophyta</taxon>
        <taxon>Embryophyta</taxon>
        <taxon>Tracheophyta</taxon>
        <taxon>Spermatophyta</taxon>
        <taxon>Magnoliopsida</taxon>
        <taxon>eudicotyledons</taxon>
        <taxon>Gunneridae</taxon>
        <taxon>Pentapetalae</taxon>
        <taxon>rosids</taxon>
        <taxon>fabids</taxon>
        <taxon>Rosales</taxon>
        <taxon>Rosaceae</taxon>
        <taxon>Rosoideae</taxon>
        <taxon>Rosoideae incertae sedis</taxon>
        <taxon>Rosa</taxon>
    </lineage>
</organism>
<feature type="transmembrane region" description="Helical" evidence="1">
    <location>
        <begin position="6"/>
        <end position="29"/>
    </location>
</feature>
<name>A0A2P6RN68_ROSCH</name>
<dbReference type="EMBL" id="PDCK01000040">
    <property type="protein sequence ID" value="PRQ47877.1"/>
    <property type="molecule type" value="Genomic_DNA"/>
</dbReference>
<feature type="transmembrane region" description="Helical" evidence="1">
    <location>
        <begin position="50"/>
        <end position="71"/>
    </location>
</feature>
<dbReference type="AlphaFoldDB" id="A0A2P6RN68"/>
<keyword evidence="3" id="KW-1185">Reference proteome</keyword>
<evidence type="ECO:0000313" key="2">
    <source>
        <dbReference type="EMBL" id="PRQ47877.1"/>
    </source>
</evidence>
<evidence type="ECO:0000313" key="3">
    <source>
        <dbReference type="Proteomes" id="UP000238479"/>
    </source>
</evidence>
<reference evidence="2 3" key="1">
    <citation type="journal article" date="2018" name="Nat. Genet.">
        <title>The Rosa genome provides new insights in the design of modern roses.</title>
        <authorList>
            <person name="Bendahmane M."/>
        </authorList>
    </citation>
    <scope>NUCLEOTIDE SEQUENCE [LARGE SCALE GENOMIC DNA]</scope>
    <source>
        <strain evidence="3">cv. Old Blush</strain>
    </source>
</reference>
<keyword evidence="1" id="KW-0812">Transmembrane</keyword>